<protein>
    <submittedName>
        <fullName evidence="1">Uncharacterized protein</fullName>
    </submittedName>
</protein>
<accession>A0A1V9XKI4</accession>
<dbReference type="OrthoDB" id="10456824at2759"/>
<evidence type="ECO:0000313" key="2">
    <source>
        <dbReference type="Proteomes" id="UP000192247"/>
    </source>
</evidence>
<organism evidence="1 2">
    <name type="scientific">Tropilaelaps mercedesae</name>
    <dbReference type="NCBI Taxonomy" id="418985"/>
    <lineage>
        <taxon>Eukaryota</taxon>
        <taxon>Metazoa</taxon>
        <taxon>Ecdysozoa</taxon>
        <taxon>Arthropoda</taxon>
        <taxon>Chelicerata</taxon>
        <taxon>Arachnida</taxon>
        <taxon>Acari</taxon>
        <taxon>Parasitiformes</taxon>
        <taxon>Mesostigmata</taxon>
        <taxon>Gamasina</taxon>
        <taxon>Dermanyssoidea</taxon>
        <taxon>Laelapidae</taxon>
        <taxon>Tropilaelaps</taxon>
    </lineage>
</organism>
<name>A0A1V9XKI4_9ACAR</name>
<dbReference type="Proteomes" id="UP000192247">
    <property type="component" value="Unassembled WGS sequence"/>
</dbReference>
<sequence length="200" mass="22666">MMSKNSWKAKNAESTDDLRFTEELCTSTVSISNVSNILDSRLNSTTYGQSIVGNVKKVKQASSEIIQILRKNYGIVLPKAYEDRVIHAYSLYEDDMHADLALRNERTAQSQGNDASPLSMDSDMVEQMHHLTRFRREFALPDGLMENQERASKWTEAELDRGSELMDNIQKYAGRVAEILRLIGDFAESLDLVRIGTDDI</sequence>
<comment type="caution">
    <text evidence="1">The sequence shown here is derived from an EMBL/GenBank/DDBJ whole genome shotgun (WGS) entry which is preliminary data.</text>
</comment>
<evidence type="ECO:0000313" key="1">
    <source>
        <dbReference type="EMBL" id="OQR73951.1"/>
    </source>
</evidence>
<keyword evidence="2" id="KW-1185">Reference proteome</keyword>
<dbReference type="EMBL" id="MNPL01008989">
    <property type="protein sequence ID" value="OQR73951.1"/>
    <property type="molecule type" value="Genomic_DNA"/>
</dbReference>
<dbReference type="AlphaFoldDB" id="A0A1V9XKI4"/>
<reference evidence="1 2" key="1">
    <citation type="journal article" date="2017" name="Gigascience">
        <title>Draft genome of the honey bee ectoparasitic mite, Tropilaelaps mercedesae, is shaped by the parasitic life history.</title>
        <authorList>
            <person name="Dong X."/>
            <person name="Armstrong S.D."/>
            <person name="Xia D."/>
            <person name="Makepeace B.L."/>
            <person name="Darby A.C."/>
            <person name="Kadowaki T."/>
        </authorList>
    </citation>
    <scope>NUCLEOTIDE SEQUENCE [LARGE SCALE GENOMIC DNA]</scope>
    <source>
        <strain evidence="1">Wuxi-XJTLU</strain>
    </source>
</reference>
<proteinExistence type="predicted"/>
<dbReference type="InParanoid" id="A0A1V9XKI4"/>
<gene>
    <name evidence="1" type="ORF">BIW11_09404</name>
</gene>